<accession>A0A5A9PP61</accession>
<gene>
    <name evidence="2" type="ORF">E1301_Tti013641</name>
</gene>
<evidence type="ECO:0000256" key="1">
    <source>
        <dbReference type="SAM" id="MobiDB-lite"/>
    </source>
</evidence>
<name>A0A5A9PP61_9TELE</name>
<organism evidence="2 3">
    <name type="scientific">Triplophysa tibetana</name>
    <dbReference type="NCBI Taxonomy" id="1572043"/>
    <lineage>
        <taxon>Eukaryota</taxon>
        <taxon>Metazoa</taxon>
        <taxon>Chordata</taxon>
        <taxon>Craniata</taxon>
        <taxon>Vertebrata</taxon>
        <taxon>Euteleostomi</taxon>
        <taxon>Actinopterygii</taxon>
        <taxon>Neopterygii</taxon>
        <taxon>Teleostei</taxon>
        <taxon>Ostariophysi</taxon>
        <taxon>Cypriniformes</taxon>
        <taxon>Nemacheilidae</taxon>
        <taxon>Triplophysa</taxon>
    </lineage>
</organism>
<protein>
    <submittedName>
        <fullName evidence="2">Uncharacterized protein</fullName>
    </submittedName>
</protein>
<evidence type="ECO:0000313" key="3">
    <source>
        <dbReference type="Proteomes" id="UP000324632"/>
    </source>
</evidence>
<dbReference type="Proteomes" id="UP000324632">
    <property type="component" value="Chromosome 3"/>
</dbReference>
<feature type="compositionally biased region" description="Polar residues" evidence="1">
    <location>
        <begin position="19"/>
        <end position="29"/>
    </location>
</feature>
<reference evidence="2 3" key="1">
    <citation type="journal article" date="2019" name="Mol. Ecol. Resour.">
        <title>Chromosome-level genome assembly of Triplophysa tibetana, a fish adapted to the harsh high-altitude environment of the Tibetan Plateau.</title>
        <authorList>
            <person name="Yang X."/>
            <person name="Liu H."/>
            <person name="Ma Z."/>
            <person name="Zou Y."/>
            <person name="Zou M."/>
            <person name="Mao Y."/>
            <person name="Li X."/>
            <person name="Wang H."/>
            <person name="Chen T."/>
            <person name="Wang W."/>
            <person name="Yang R."/>
        </authorList>
    </citation>
    <scope>NUCLEOTIDE SEQUENCE [LARGE SCALE GENOMIC DNA]</scope>
    <source>
        <strain evidence="2">TTIB1903HZAU</strain>
        <tissue evidence="2">Muscle</tissue>
    </source>
</reference>
<keyword evidence="3" id="KW-1185">Reference proteome</keyword>
<evidence type="ECO:0000313" key="2">
    <source>
        <dbReference type="EMBL" id="KAA0722931.1"/>
    </source>
</evidence>
<proteinExistence type="predicted"/>
<comment type="caution">
    <text evidence="2">The sequence shown here is derived from an EMBL/GenBank/DDBJ whole genome shotgun (WGS) entry which is preliminary data.</text>
</comment>
<dbReference type="EMBL" id="SOYY01000003">
    <property type="protein sequence ID" value="KAA0722931.1"/>
    <property type="molecule type" value="Genomic_DNA"/>
</dbReference>
<sequence>MCDIDEMSLAASEGDWHPTLTNPSSTPSGRVQDEAEVMSSVLTRGYVVPEAEPDDVVPSCSSCSETAYSKAKKRELHAWNAVKDDMLKVSFEGSAPITTQCVVCQEHGDYRLAYPLYVINELLRRCQNKNIHLRVVYDIACLVASHLHSSAFGGEIKSIAAKYSGSQLLQKEHLYDPVSHKGFIEMKLQNMRQHLKEVQRRYQRKRKVPCSVSPGALVTLSSANEDPSEWLSLIKRMKPSSENITTIRTAMEKTFNHRRNWISTQ</sequence>
<dbReference type="AlphaFoldDB" id="A0A5A9PP61"/>
<feature type="region of interest" description="Disordered" evidence="1">
    <location>
        <begin position="13"/>
        <end position="32"/>
    </location>
</feature>